<dbReference type="Gene3D" id="1.10.760.10">
    <property type="entry name" value="Cytochrome c-like domain"/>
    <property type="match status" value="1"/>
</dbReference>
<evidence type="ECO:0000259" key="6">
    <source>
        <dbReference type="PROSITE" id="PS51007"/>
    </source>
</evidence>
<evidence type="ECO:0000313" key="8">
    <source>
        <dbReference type="Proteomes" id="UP000201613"/>
    </source>
</evidence>
<dbReference type="PANTHER" id="PTHR30600:SF9">
    <property type="entry name" value="BLR7738 PROTEIN"/>
    <property type="match status" value="1"/>
</dbReference>
<sequence>MKRTLLIGLAALIVGAGTALRPGAFDFAAPSTAFARALPTARDASDEGIITFAFGDWGALSSDTLRTSASPWKLANAALALQAHDGDAEAAGVADIAGIYRSFGFHSPTSIGNWPAGLEEPPLLSPLGQNVGTALNTWPPVGATVANIGCASCHSSVMYLPDGSPDTTRTWLGMPNGSINLEAYTQTLFTAVRDYAGDAGKLMSVMDSLYPQTDWRERLTLRYAILPEFQQAIAERDAEFGRLLPFRASLAGATNGLDSLQNRLGLIPEGVVLTESIFNSVPDLGGRLWRTKLLNSGTYAIAGIDHSVAIEAADITDAHRRGLAGIIAYFTVPSMGVTEAVAEAHIDDATAITAWMQDYAPQPFPGEIDMALAATGQQIYAAGCAECHGSYDDSLTNPELTSFPNWEGDIGTDPQRARLLTQTIADAVNGGTFGPYINARTVTGYTAPPLTGIWASAPYFHNGAVPTLWHMMRPETRPAVFEVGGHRLDLARVGIDLSPPADYVPWSIPAEVDTAAFGLSAGGHEVGFDVLGEAEKDALLEYLKLL</sequence>
<feature type="domain" description="Cytochrome c" evidence="6">
    <location>
        <begin position="371"/>
        <end position="546"/>
    </location>
</feature>
<dbReference type="Proteomes" id="UP000201613">
    <property type="component" value="Unassembled WGS sequence"/>
</dbReference>
<dbReference type="GO" id="GO:0046872">
    <property type="term" value="F:metal ion binding"/>
    <property type="evidence" value="ECO:0007669"/>
    <property type="project" value="UniProtKB-KW"/>
</dbReference>
<dbReference type="InterPro" id="IPR036909">
    <property type="entry name" value="Cyt_c-like_dom_sf"/>
</dbReference>
<dbReference type="Pfam" id="PF21419">
    <property type="entry name" value="RoxA-like_Cyt-c"/>
    <property type="match status" value="1"/>
</dbReference>
<keyword evidence="5" id="KW-0732">Signal</keyword>
<proteinExistence type="predicted"/>
<keyword evidence="8" id="KW-1185">Reference proteome</keyword>
<evidence type="ECO:0000256" key="3">
    <source>
        <dbReference type="ARBA" id="ARBA00023004"/>
    </source>
</evidence>
<dbReference type="GO" id="GO:0004130">
    <property type="term" value="F:cytochrome-c peroxidase activity"/>
    <property type="evidence" value="ECO:0007669"/>
    <property type="project" value="TreeGrafter"/>
</dbReference>
<dbReference type="OrthoDB" id="417271at2"/>
<dbReference type="EMBL" id="FXZK01000005">
    <property type="protein sequence ID" value="SMY08747.1"/>
    <property type="molecule type" value="Genomic_DNA"/>
</dbReference>
<keyword evidence="2 4" id="KW-0479">Metal-binding</keyword>
<keyword evidence="3 4" id="KW-0408">Iron</keyword>
<evidence type="ECO:0000256" key="2">
    <source>
        <dbReference type="ARBA" id="ARBA00022723"/>
    </source>
</evidence>
<evidence type="ECO:0000256" key="1">
    <source>
        <dbReference type="ARBA" id="ARBA00022617"/>
    </source>
</evidence>
<dbReference type="AlphaFoldDB" id="A0A238LGA3"/>
<dbReference type="InterPro" id="IPR009056">
    <property type="entry name" value="Cyt_c-like_dom"/>
</dbReference>
<organism evidence="7 8">
    <name type="scientific">Flavimaricola marinus</name>
    <dbReference type="NCBI Taxonomy" id="1819565"/>
    <lineage>
        <taxon>Bacteria</taxon>
        <taxon>Pseudomonadati</taxon>
        <taxon>Pseudomonadota</taxon>
        <taxon>Alphaproteobacteria</taxon>
        <taxon>Rhodobacterales</taxon>
        <taxon>Paracoccaceae</taxon>
        <taxon>Flavimaricola</taxon>
    </lineage>
</organism>
<dbReference type="GO" id="GO:0020037">
    <property type="term" value="F:heme binding"/>
    <property type="evidence" value="ECO:0007669"/>
    <property type="project" value="InterPro"/>
</dbReference>
<dbReference type="GO" id="GO:0009055">
    <property type="term" value="F:electron transfer activity"/>
    <property type="evidence" value="ECO:0007669"/>
    <property type="project" value="InterPro"/>
</dbReference>
<dbReference type="InterPro" id="IPR051395">
    <property type="entry name" value="Cytochrome_c_Peroxidase/MauG"/>
</dbReference>
<dbReference type="RefSeq" id="WP_093992910.1">
    <property type="nucleotide sequence ID" value="NZ_FXZK01000005.1"/>
</dbReference>
<feature type="chain" id="PRO_5012760032" description="Cytochrome c domain-containing protein" evidence="5">
    <location>
        <begin position="22"/>
        <end position="546"/>
    </location>
</feature>
<reference evidence="7 8" key="1">
    <citation type="submission" date="2017-05" db="EMBL/GenBank/DDBJ databases">
        <authorList>
            <person name="Song R."/>
            <person name="Chenine A.L."/>
            <person name="Ruprecht R.M."/>
        </authorList>
    </citation>
    <scope>NUCLEOTIDE SEQUENCE [LARGE SCALE GENOMIC DNA]</scope>
    <source>
        <strain evidence="7 8">CECT 8899</strain>
    </source>
</reference>
<dbReference type="PANTHER" id="PTHR30600">
    <property type="entry name" value="CYTOCHROME C PEROXIDASE-RELATED"/>
    <property type="match status" value="1"/>
</dbReference>
<dbReference type="PROSITE" id="PS51007">
    <property type="entry name" value="CYTC"/>
    <property type="match status" value="1"/>
</dbReference>
<evidence type="ECO:0000313" key="7">
    <source>
        <dbReference type="EMBL" id="SMY08747.1"/>
    </source>
</evidence>
<keyword evidence="1 4" id="KW-0349">Heme</keyword>
<evidence type="ECO:0000256" key="4">
    <source>
        <dbReference type="PROSITE-ProRule" id="PRU00433"/>
    </source>
</evidence>
<dbReference type="SUPFAM" id="SSF46626">
    <property type="entry name" value="Cytochrome c"/>
    <property type="match status" value="1"/>
</dbReference>
<feature type="signal peptide" evidence="5">
    <location>
        <begin position="1"/>
        <end position="21"/>
    </location>
</feature>
<protein>
    <recommendedName>
        <fullName evidence="6">Cytochrome c domain-containing protein</fullName>
    </recommendedName>
</protein>
<accession>A0A238LGA3</accession>
<name>A0A238LGA3_9RHOB</name>
<evidence type="ECO:0000256" key="5">
    <source>
        <dbReference type="SAM" id="SignalP"/>
    </source>
</evidence>
<gene>
    <name evidence="7" type="ORF">LOM8899_02903</name>
</gene>